<dbReference type="Gene3D" id="2.150.10.10">
    <property type="entry name" value="Serralysin-like metalloprotease, C-terminal"/>
    <property type="match status" value="2"/>
</dbReference>
<dbReference type="RefSeq" id="WP_182818255.1">
    <property type="nucleotide sequence ID" value="NZ_AP022227.1"/>
</dbReference>
<proteinExistence type="predicted"/>
<feature type="compositionally biased region" description="Low complexity" evidence="2">
    <location>
        <begin position="111"/>
        <end position="125"/>
    </location>
</feature>
<dbReference type="NCBIfam" id="TIGR01965">
    <property type="entry name" value="VCBS_repeat"/>
    <property type="match status" value="10"/>
</dbReference>
<dbReference type="Pfam" id="PF17963">
    <property type="entry name" value="Big_9"/>
    <property type="match status" value="6"/>
</dbReference>
<feature type="region of interest" description="Disordered" evidence="2">
    <location>
        <begin position="159"/>
        <end position="192"/>
    </location>
</feature>
<name>A0A6S5TQC6_PSEPU</name>
<reference evidence="3 4" key="1">
    <citation type="submission" date="2019-12" db="EMBL/GenBank/DDBJ databases">
        <title>complete genome sequences of Pseudomonas putida str. WP8-W18-CRE-01 isolated from wastewater treatment plant effluent.</title>
        <authorList>
            <person name="Sekizuka T."/>
            <person name="Itokawa K."/>
            <person name="Yatsu K."/>
            <person name="Inamine Y."/>
            <person name="Kuroda M."/>
        </authorList>
    </citation>
    <scope>NUCLEOTIDE SEQUENCE [LARGE SCALE GENOMIC DNA]</scope>
    <source>
        <strain evidence="3 4">WP8-W18-CRE-01</strain>
    </source>
</reference>
<dbReference type="InterPro" id="IPR011049">
    <property type="entry name" value="Serralysin-like_metalloprot_C"/>
</dbReference>
<dbReference type="PROSITE" id="PS00330">
    <property type="entry name" value="HEMOLYSIN_CALCIUM"/>
    <property type="match status" value="3"/>
</dbReference>
<gene>
    <name evidence="3" type="ORF">WP8W18C01_17070</name>
</gene>
<dbReference type="EMBL" id="AP022227">
    <property type="protein sequence ID" value="BBT39366.1"/>
    <property type="molecule type" value="Genomic_DNA"/>
</dbReference>
<dbReference type="InterPro" id="IPR001343">
    <property type="entry name" value="Hemolysn_Ca-bd"/>
</dbReference>
<dbReference type="Proteomes" id="UP000515680">
    <property type="component" value="Chromosome"/>
</dbReference>
<sequence length="2151" mass="217182">MAKSLGVVSKVVGQVFAVGQDGTRRVLVEGDRLYAGEQLETGAAGAVAVHLDNGGELTLGRDSSLELRPELLAHPAEHVQGPEAIAPSEADLSDVERLQQAIAAGADPSQEAEATAAGPSSTGAPGAVGGGHSFVLLTEVAGRVDPVIGFPTAGFNGIPEFTIPDAGDTRFDDDRRPVTDGPDDPDNPVTLHGLDVAGGELTLQEAHLPHGSASNPGALTQGGSFTVSAPDGVFNLNVGGINVVTGGVVTGVGQSLTTALGNVLTITGYDPVTGTVSYSYTLATAGGAQAVSEQLSVHVSDTNGSVASGTLDVSIVDDAPKALDDSNPTVATEQQTTLTGNVLSNDVQGADRVPSGPITAGTYVGTYGTLVLAADGSYTYTLNTNDPDFINLHGGGSGVEHFTYTLTDADGDSSTATLVLNVTNLNDPVTLDGLAVKGGELTVHEKHLGDGSAPDASALTQSGTFTVTAADGLQTLVVGGITLVNGGVVAGFPQSITTPLGNTLTVTGYNPATGVVSYSYTLTDNEAHPNADGTNSVSESFTVVATDSDGSSASGSIDVNIVDDVPQANPDTKSIVHEGGVVTGNVLHNDVVGADGAPEGKAVVGVRAGSDTSTPVHGDVGTQIMGTYGYLILNADGSATYHANPNSVAGAGATDTFVYTIRDADGDESTTTVTIKVLDSGLSVSGADRDVTVYEKALDLNQDGKDLAAGNVTGSDPTSTGETGTGTLVGAVQGGVGALTYTLVGNAVGQYGQIHLNGDGTYTYTLTSAPKTPGGANDGPNTLTETFTYQAKDQLGNTITSQIVINIVDDVPEANPDSAPVHEGGVVSGNVFYNDDIGADKVADGNVVVGVRAGSDTSTSAQGDVGTQIMGTYGYLILNADGSATYHANPNSVAGAGATDTFVYTIRDADGDESTTTVTIKVLDSGLSVSGADRDVTVYEKALDLNQDGKDLAAGNVTGSDPTSTGETGTGTLVGAVQGGVGALTYTLVGNAVGQYGQIHLNGDGTYTYTLTSAPKTPGGANDGPNTLTETFTYQAKDQLGNTITSQIVINIVDDVPEANPDSAPVHEGGVVSGNVFYNDDIGADKVADGNVVVGVRAGSDTSTSAQGDVGTQVMGNYGYLVINANGWATYHANPNSVAGAGATDTFVYTIRDADGDESTTTVTIKVLDSGLSVSGADRDVTVYEKALDLNQDGKDLAAGNVTGSDPTSTGETGTGTLVGAVQGGVGALTYTLVGNAVGQYGQIHLNGDGTYTYTLTSAPKTPGGANDGPNTLTETFSYQAKDQLGNTITSQIVINIVDDVPKANADSATVRVGDTVSGDVLYNDVLGADKVIDGNVVVGVRAGSDTSNSAHGDVGTQVMGNYGYLVINANGWATYHANPNSVAGAGATDTFVYTIRDADGDESTTTVTLNVQGNPLSVIGPDRDVTVYEKALDLNQDGKDLAAGTVTGSDPTSTGETGTGTLVGAVQGGVGALTYTLVGNAVGQYGQIHLNGDGTYTYTLTSAPKTPGGVNDGPNTTTETFTYQAKDQQGNTITSQIVINIVDDVPQAIADAKSIVHEGGVVTGNVLYNDDLGADKVTNGNVVVGVRAGSDTSTAAHGEVGTQIMGNYGYLILKADGSASYHANPNSVGSDGATDTFVYTIRDADGDESTTTVSIKVQDSQPWIGEPQVTNAPPVAGADHLITNIAGTGMTVPAEALLANDNDPDYDKLSVSSTYFDTRFSPNGAGFGVGSDTPVADFTGTGSNLSNRVRDLARSEFRGPADSMAAALIVSGFLASPNGNFANAQDVLTVTLKKGETLNLHHDVSASQVAMAWKDESGSYQAIDNDKGFTASHDGTYSIHMINLSSGNGSHGNVNYLLTMSIDYSNAEQDAYNGTYTVSDGHGGSATGNADITYQGGSVLTGTADNDTLVAGAGNDTLHGAAGNDVLVGGGGDDKLYGGEGNDLLIGGPGNDLLDGGAGTDTASYASAPGAVTVNLNLTGAQDTGGAGIDTLNGIDNLIGSDYNDLLIGNSGNNVLIGGLGNDRLTGGGGNDTFVWQKGDVGHDTVTDFIPGSDRLDLSQLLQGEHATSASLDDYLHFKVTGTGTNVVSTIEVSSVAGAAPTQTIELAGVDLAQHYGVTAGAGGVIASGQDTATIINGMLNDHSLKVDTV</sequence>
<dbReference type="InterPro" id="IPR018511">
    <property type="entry name" value="Hemolysin-typ_Ca-bd_CS"/>
</dbReference>
<dbReference type="Pfam" id="PF00353">
    <property type="entry name" value="HemolysinCabind"/>
    <property type="match status" value="2"/>
</dbReference>
<dbReference type="InterPro" id="IPR047777">
    <property type="entry name" value="LapA-like_RM"/>
</dbReference>
<organism evidence="3 4">
    <name type="scientific">Pseudomonas putida</name>
    <name type="common">Arthrobacter siderocapsulatus</name>
    <dbReference type="NCBI Taxonomy" id="303"/>
    <lineage>
        <taxon>Bacteria</taxon>
        <taxon>Pseudomonadati</taxon>
        <taxon>Pseudomonadota</taxon>
        <taxon>Gammaproteobacteria</taxon>
        <taxon>Pseudomonadales</taxon>
        <taxon>Pseudomonadaceae</taxon>
        <taxon>Pseudomonas</taxon>
    </lineage>
</organism>
<protein>
    <submittedName>
        <fullName evidence="3">Outer membrane adhesin-like protein</fullName>
    </submittedName>
</protein>
<dbReference type="NCBIfam" id="NF033682">
    <property type="entry name" value="retention_LapA"/>
    <property type="match status" value="1"/>
</dbReference>
<feature type="compositionally biased region" description="Basic and acidic residues" evidence="2">
    <location>
        <begin position="167"/>
        <end position="178"/>
    </location>
</feature>
<keyword evidence="1" id="KW-0106">Calcium</keyword>
<accession>A0A6S5TQC6</accession>
<dbReference type="GO" id="GO:0005509">
    <property type="term" value="F:calcium ion binding"/>
    <property type="evidence" value="ECO:0007669"/>
    <property type="project" value="InterPro"/>
</dbReference>
<dbReference type="SUPFAM" id="SSF51120">
    <property type="entry name" value="beta-Roll"/>
    <property type="match status" value="2"/>
</dbReference>
<evidence type="ECO:0000256" key="1">
    <source>
        <dbReference type="ARBA" id="ARBA00022837"/>
    </source>
</evidence>
<dbReference type="InterPro" id="IPR010221">
    <property type="entry name" value="VCBS_dom"/>
</dbReference>
<evidence type="ECO:0000313" key="3">
    <source>
        <dbReference type="EMBL" id="BBT39366.1"/>
    </source>
</evidence>
<dbReference type="PRINTS" id="PR00313">
    <property type="entry name" value="CABNDNGRPT"/>
</dbReference>
<feature type="region of interest" description="Disordered" evidence="2">
    <location>
        <begin position="104"/>
        <end position="125"/>
    </location>
</feature>
<evidence type="ECO:0000313" key="4">
    <source>
        <dbReference type="Proteomes" id="UP000515680"/>
    </source>
</evidence>
<evidence type="ECO:0000256" key="2">
    <source>
        <dbReference type="SAM" id="MobiDB-lite"/>
    </source>
</evidence>
<dbReference type="NCBIfam" id="TIGR03661">
    <property type="entry name" value="T1SS_VCA0849"/>
    <property type="match status" value="1"/>
</dbReference>
<dbReference type="InterPro" id="IPR019960">
    <property type="entry name" value="T1SS_VCA0849"/>
</dbReference>